<gene>
    <name evidence="2" type="ORF">FISHEDRAFT_73672</name>
</gene>
<feature type="domain" description="N-acetyltransferase" evidence="1">
    <location>
        <begin position="98"/>
        <end position="231"/>
    </location>
</feature>
<accession>A0A0D7AF15</accession>
<dbReference type="PANTHER" id="PTHR42791">
    <property type="entry name" value="GNAT FAMILY ACETYLTRANSFERASE"/>
    <property type="match status" value="1"/>
</dbReference>
<dbReference type="Pfam" id="PF13673">
    <property type="entry name" value="Acetyltransf_10"/>
    <property type="match status" value="1"/>
</dbReference>
<dbReference type="AlphaFoldDB" id="A0A0D7AF15"/>
<keyword evidence="2" id="KW-0012">Acyltransferase</keyword>
<dbReference type="PANTHER" id="PTHR42791:SF2">
    <property type="entry name" value="N-ACETYLTRANSFERASE DOMAIN-CONTAINING PROTEIN"/>
    <property type="match status" value="1"/>
</dbReference>
<evidence type="ECO:0000313" key="2">
    <source>
        <dbReference type="EMBL" id="KIY48476.1"/>
    </source>
</evidence>
<dbReference type="InterPro" id="IPR016181">
    <property type="entry name" value="Acyl_CoA_acyltransferase"/>
</dbReference>
<dbReference type="CDD" id="cd04301">
    <property type="entry name" value="NAT_SF"/>
    <property type="match status" value="1"/>
</dbReference>
<dbReference type="SUPFAM" id="SSF55729">
    <property type="entry name" value="Acyl-CoA N-acyltransferases (Nat)"/>
    <property type="match status" value="1"/>
</dbReference>
<dbReference type="PROSITE" id="PS51186">
    <property type="entry name" value="GNAT"/>
    <property type="match status" value="1"/>
</dbReference>
<dbReference type="Proteomes" id="UP000054144">
    <property type="component" value="Unassembled WGS sequence"/>
</dbReference>
<sequence>MSGRPTITISLVELEDLPAISKIQVLALDSNPIDLRIAPLDVRAPLEVRVRHVMYARRKQLLHPRPDAVMLKAVISSPEIESTPAGFAVWMTPVDRTATSGEFTAEEKQQMDSIPEEMIDKEIEDEICRHTDQGFVKEFRIKLAERRKAHFGGNPFWYLQMLVVHPSYQRMGVGRELMSSGLSRADESSLPTYVEATMRGLPVYEKTGFRVVGHVEFGGDIDKFLMPVMIRNPKRL</sequence>
<dbReference type="Gene3D" id="3.40.630.30">
    <property type="match status" value="1"/>
</dbReference>
<dbReference type="GO" id="GO:0016747">
    <property type="term" value="F:acyltransferase activity, transferring groups other than amino-acyl groups"/>
    <property type="evidence" value="ECO:0007669"/>
    <property type="project" value="InterPro"/>
</dbReference>
<proteinExistence type="predicted"/>
<name>A0A0D7AF15_9AGAR</name>
<dbReference type="InterPro" id="IPR052523">
    <property type="entry name" value="Trichothecene_AcTrans"/>
</dbReference>
<dbReference type="InterPro" id="IPR000182">
    <property type="entry name" value="GNAT_dom"/>
</dbReference>
<keyword evidence="3" id="KW-1185">Reference proteome</keyword>
<organism evidence="2 3">
    <name type="scientific">Fistulina hepatica ATCC 64428</name>
    <dbReference type="NCBI Taxonomy" id="1128425"/>
    <lineage>
        <taxon>Eukaryota</taxon>
        <taxon>Fungi</taxon>
        <taxon>Dikarya</taxon>
        <taxon>Basidiomycota</taxon>
        <taxon>Agaricomycotina</taxon>
        <taxon>Agaricomycetes</taxon>
        <taxon>Agaricomycetidae</taxon>
        <taxon>Agaricales</taxon>
        <taxon>Fistulinaceae</taxon>
        <taxon>Fistulina</taxon>
    </lineage>
</organism>
<dbReference type="EMBL" id="KN881833">
    <property type="protein sequence ID" value="KIY48476.1"/>
    <property type="molecule type" value="Genomic_DNA"/>
</dbReference>
<evidence type="ECO:0000313" key="3">
    <source>
        <dbReference type="Proteomes" id="UP000054144"/>
    </source>
</evidence>
<reference evidence="2 3" key="1">
    <citation type="journal article" date="2015" name="Fungal Genet. Biol.">
        <title>Evolution of novel wood decay mechanisms in Agaricales revealed by the genome sequences of Fistulina hepatica and Cylindrobasidium torrendii.</title>
        <authorList>
            <person name="Floudas D."/>
            <person name="Held B.W."/>
            <person name="Riley R."/>
            <person name="Nagy L.G."/>
            <person name="Koehler G."/>
            <person name="Ransdell A.S."/>
            <person name="Younus H."/>
            <person name="Chow J."/>
            <person name="Chiniquy J."/>
            <person name="Lipzen A."/>
            <person name="Tritt A."/>
            <person name="Sun H."/>
            <person name="Haridas S."/>
            <person name="LaButti K."/>
            <person name="Ohm R.A."/>
            <person name="Kues U."/>
            <person name="Blanchette R.A."/>
            <person name="Grigoriev I.V."/>
            <person name="Minto R.E."/>
            <person name="Hibbett D.S."/>
        </authorList>
    </citation>
    <scope>NUCLEOTIDE SEQUENCE [LARGE SCALE GENOMIC DNA]</scope>
    <source>
        <strain evidence="2 3">ATCC 64428</strain>
    </source>
</reference>
<keyword evidence="2" id="KW-0808">Transferase</keyword>
<dbReference type="OrthoDB" id="2896281at2759"/>
<protein>
    <submittedName>
        <fullName evidence="2">Acyl-CoA N-acyltransferase</fullName>
    </submittedName>
</protein>
<evidence type="ECO:0000259" key="1">
    <source>
        <dbReference type="PROSITE" id="PS51186"/>
    </source>
</evidence>